<reference evidence="2 5" key="1">
    <citation type="submission" date="2021-11" db="EMBL/GenBank/DDBJ databases">
        <title>Draft genome sequence of Capnocytophaga sp. strain KC07075 isolated from cat oral cavity.</title>
        <authorList>
            <person name="Suzuki M."/>
            <person name="Imaoka K."/>
            <person name="Kimura M."/>
            <person name="Morikawa S."/>
            <person name="Maeda K."/>
        </authorList>
    </citation>
    <scope>NUCLEOTIDE SEQUENCE</scope>
    <source>
        <strain evidence="2">KC07075</strain>
        <strain evidence="3 5">KC07079</strain>
    </source>
</reference>
<protein>
    <recommendedName>
        <fullName evidence="6">EamA domain-containing protein</fullName>
    </recommendedName>
</protein>
<comment type="caution">
    <text evidence="2">The sequence shown here is derived from an EMBL/GenBank/DDBJ whole genome shotgun (WGS) entry which is preliminary data.</text>
</comment>
<dbReference type="Proteomes" id="UP001208692">
    <property type="component" value="Unassembled WGS sequence"/>
</dbReference>
<accession>A0AAV5AUW9</accession>
<feature type="transmembrane region" description="Helical" evidence="1">
    <location>
        <begin position="37"/>
        <end position="56"/>
    </location>
</feature>
<evidence type="ECO:0000256" key="1">
    <source>
        <dbReference type="SAM" id="Phobius"/>
    </source>
</evidence>
<evidence type="ECO:0000313" key="3">
    <source>
        <dbReference type="EMBL" id="GJM52449.1"/>
    </source>
</evidence>
<evidence type="ECO:0008006" key="6">
    <source>
        <dbReference type="Google" id="ProtNLM"/>
    </source>
</evidence>
<sequence length="111" mass="12620">MAKRMYVVAIVAIILLGIIHSLLTFKNDFSGKIEPYWFFSAGMALLFAGIINYMNYRVQTTFTFYNTLITNLFVVIFSASLAIEMRKPTAILVLVFSVLLLIGMMFSKKTM</sequence>
<feature type="transmembrane region" description="Helical" evidence="1">
    <location>
        <begin position="6"/>
        <end position="25"/>
    </location>
</feature>
<dbReference type="AlphaFoldDB" id="A0AAV5AUW9"/>
<proteinExistence type="predicted"/>
<gene>
    <name evidence="2" type="ORF">RCZ15_02730</name>
    <name evidence="3" type="ORF">RCZ16_07660</name>
</gene>
<feature type="transmembrane region" description="Helical" evidence="1">
    <location>
        <begin position="90"/>
        <end position="107"/>
    </location>
</feature>
<organism evidence="2 4">
    <name type="scientific">Capnocytophaga catalasegens</name>
    <dbReference type="NCBI Taxonomy" id="1004260"/>
    <lineage>
        <taxon>Bacteria</taxon>
        <taxon>Pseudomonadati</taxon>
        <taxon>Bacteroidota</taxon>
        <taxon>Flavobacteriia</taxon>
        <taxon>Flavobacteriales</taxon>
        <taxon>Flavobacteriaceae</taxon>
        <taxon>Capnocytophaga</taxon>
    </lineage>
</organism>
<evidence type="ECO:0000313" key="5">
    <source>
        <dbReference type="Proteomes" id="UP001208692"/>
    </source>
</evidence>
<dbReference type="RefSeq" id="WP_264845884.1">
    <property type="nucleotide sequence ID" value="NZ_BPMA01000016.1"/>
</dbReference>
<keyword evidence="1" id="KW-0472">Membrane</keyword>
<dbReference type="EMBL" id="BQKB01000013">
    <property type="protein sequence ID" value="GJM52449.1"/>
    <property type="molecule type" value="Genomic_DNA"/>
</dbReference>
<evidence type="ECO:0000313" key="2">
    <source>
        <dbReference type="EMBL" id="GJM49298.1"/>
    </source>
</evidence>
<name>A0AAV5AUW9_9FLAO</name>
<keyword evidence="5" id="KW-1185">Reference proteome</keyword>
<keyword evidence="1" id="KW-0812">Transmembrane</keyword>
<dbReference type="EMBL" id="BQKA01000006">
    <property type="protein sequence ID" value="GJM49298.1"/>
    <property type="molecule type" value="Genomic_DNA"/>
</dbReference>
<dbReference type="Proteomes" id="UP001207736">
    <property type="component" value="Unassembled WGS sequence"/>
</dbReference>
<evidence type="ECO:0000313" key="4">
    <source>
        <dbReference type="Proteomes" id="UP001207736"/>
    </source>
</evidence>
<keyword evidence="1" id="KW-1133">Transmembrane helix</keyword>
<feature type="transmembrane region" description="Helical" evidence="1">
    <location>
        <begin position="62"/>
        <end position="83"/>
    </location>
</feature>